<feature type="domain" description="Peptidase M20 dimerisation" evidence="13">
    <location>
        <begin position="174"/>
        <end position="275"/>
    </location>
</feature>
<dbReference type="Gene3D" id="3.40.630.10">
    <property type="entry name" value="Zn peptidases"/>
    <property type="match status" value="2"/>
</dbReference>
<keyword evidence="8" id="KW-0479">Metal-binding</keyword>
<sequence length="387" mass="41319">MLDDPIALPRALLAFQTLNPPGDEEACAAFLAEQLSRHGFVCELQRFGERRFNLVAWLEGDGPGKPLGFTGHLDTVPLGNATWSHSPFAGEIADGRLYGRGSSDMKAGIAAFIVACQRSRAAIQRGPGVRLLLTGGEETGCDGARALCTDAPHLLGELGALLVGEPTANYPILGHKGALWLRCASHGLTAHGAMPEEGVNAIYLAARHIDRAQTFEVGPAHHLMRKPTLNVGTISGGLNINSVPDYAEFTLDLRTAPNLDHDEIRTRLAAHLGNGAELSTLIDLPGVCADPDEPWVRQVFARCQALHDAPLQAQTVPYFTDAAVLLPAVGHPPTLILGPGEPSMAHKVDEYCEVSKLQQCVELYAGLIEDWANIQSTAAAQHTNPSQ</sequence>
<dbReference type="EMBL" id="LJQG01000086">
    <property type="protein sequence ID" value="KPX21679.1"/>
    <property type="molecule type" value="Genomic_DNA"/>
</dbReference>
<reference evidence="14 15" key="1">
    <citation type="submission" date="2015-09" db="EMBL/GenBank/DDBJ databases">
        <title>Genome announcement of multiple Pseudomonas syringae strains.</title>
        <authorList>
            <person name="Thakur S."/>
            <person name="Wang P.W."/>
            <person name="Gong Y."/>
            <person name="Weir B.S."/>
            <person name="Guttman D.S."/>
        </authorList>
    </citation>
    <scope>NUCLEOTIDE SEQUENCE [LARGE SCALE GENOMIC DNA]</scope>
    <source>
        <strain evidence="14 15">ICMP9150</strain>
    </source>
</reference>
<dbReference type="PANTHER" id="PTHR43808">
    <property type="entry name" value="ACETYLORNITHINE DEACETYLASE"/>
    <property type="match status" value="1"/>
</dbReference>
<dbReference type="CDD" id="cd08659">
    <property type="entry name" value="M20_ArgE_DapE-like"/>
    <property type="match status" value="1"/>
</dbReference>
<dbReference type="PROSITE" id="PS00759">
    <property type="entry name" value="ARGE_DAPE_CPG2_2"/>
    <property type="match status" value="1"/>
</dbReference>
<dbReference type="GO" id="GO:0009014">
    <property type="term" value="F:succinyl-diaminopimelate desuccinylase activity"/>
    <property type="evidence" value="ECO:0007669"/>
    <property type="project" value="UniProtKB-EC"/>
</dbReference>
<dbReference type="PROSITE" id="PS00758">
    <property type="entry name" value="ARGE_DAPE_CPG2_1"/>
    <property type="match status" value="1"/>
</dbReference>
<dbReference type="RefSeq" id="WP_044323931.1">
    <property type="nucleotide sequence ID" value="NZ_JYHG01000027.1"/>
</dbReference>
<protein>
    <recommendedName>
        <fullName evidence="6">Probable succinyl-diaminopimelate desuccinylase</fullName>
        <ecNumber evidence="5">3.5.1.18</ecNumber>
    </recommendedName>
</protein>
<comment type="caution">
    <text evidence="14">The sequence shown here is derived from an EMBL/GenBank/DDBJ whole genome shotgun (WGS) entry which is preliminary data.</text>
</comment>
<keyword evidence="7" id="KW-0028">Amino-acid biosynthesis</keyword>
<evidence type="ECO:0000256" key="1">
    <source>
        <dbReference type="ARBA" id="ARBA00001941"/>
    </source>
</evidence>
<dbReference type="GO" id="GO:0009089">
    <property type="term" value="P:lysine biosynthetic process via diaminopimelate"/>
    <property type="evidence" value="ECO:0007669"/>
    <property type="project" value="UniProtKB-UniPathway"/>
</dbReference>
<dbReference type="AlphaFoldDB" id="A0A0N8REY4"/>
<evidence type="ECO:0000256" key="12">
    <source>
        <dbReference type="ARBA" id="ARBA00051301"/>
    </source>
</evidence>
<dbReference type="NCBIfam" id="TIGR01910">
    <property type="entry name" value="DapE-ArgE"/>
    <property type="match status" value="1"/>
</dbReference>
<comment type="similarity">
    <text evidence="4">Belongs to the peptidase M20A family.</text>
</comment>
<evidence type="ECO:0000256" key="8">
    <source>
        <dbReference type="ARBA" id="ARBA00022723"/>
    </source>
</evidence>
<evidence type="ECO:0000313" key="14">
    <source>
        <dbReference type="EMBL" id="KPX21679.1"/>
    </source>
</evidence>
<evidence type="ECO:0000256" key="2">
    <source>
        <dbReference type="ARBA" id="ARBA00001947"/>
    </source>
</evidence>
<keyword evidence="9" id="KW-0378">Hydrolase</keyword>
<evidence type="ECO:0000313" key="15">
    <source>
        <dbReference type="Proteomes" id="UP000050346"/>
    </source>
</evidence>
<dbReference type="InterPro" id="IPR050072">
    <property type="entry name" value="Peptidase_M20A"/>
</dbReference>
<comment type="catalytic activity">
    <reaction evidence="12">
        <text>N-succinyl-(2S,6S)-2,6-diaminopimelate + H2O = (2S,6S)-2,6-diaminopimelate + succinate</text>
        <dbReference type="Rhea" id="RHEA:22608"/>
        <dbReference type="ChEBI" id="CHEBI:15377"/>
        <dbReference type="ChEBI" id="CHEBI:30031"/>
        <dbReference type="ChEBI" id="CHEBI:57609"/>
        <dbReference type="ChEBI" id="CHEBI:58087"/>
        <dbReference type="EC" id="3.5.1.18"/>
    </reaction>
</comment>
<dbReference type="UniPathway" id="UPA00034">
    <property type="reaction ID" value="UER00021"/>
</dbReference>
<dbReference type="InterPro" id="IPR011650">
    <property type="entry name" value="Peptidase_M20_dimer"/>
</dbReference>
<dbReference type="Proteomes" id="UP000050346">
    <property type="component" value="Unassembled WGS sequence"/>
</dbReference>
<evidence type="ECO:0000256" key="6">
    <source>
        <dbReference type="ARBA" id="ARBA00016853"/>
    </source>
</evidence>
<dbReference type="InterPro" id="IPR002933">
    <property type="entry name" value="Peptidase_M20"/>
</dbReference>
<dbReference type="PATRIC" id="fig|235272.12.peg.349"/>
<evidence type="ECO:0000259" key="13">
    <source>
        <dbReference type="Pfam" id="PF07687"/>
    </source>
</evidence>
<dbReference type="Pfam" id="PF01546">
    <property type="entry name" value="Peptidase_M20"/>
    <property type="match status" value="1"/>
</dbReference>
<dbReference type="PANTHER" id="PTHR43808:SF8">
    <property type="entry name" value="PEPTIDASE M20 DIMERISATION DOMAIN-CONTAINING PROTEIN"/>
    <property type="match status" value="1"/>
</dbReference>
<dbReference type="InterPro" id="IPR036264">
    <property type="entry name" value="Bact_exopeptidase_dim_dom"/>
</dbReference>
<comment type="cofactor">
    <cofactor evidence="2">
        <name>Zn(2+)</name>
        <dbReference type="ChEBI" id="CHEBI:29105"/>
    </cofactor>
</comment>
<comment type="pathway">
    <text evidence="3">Amino-acid biosynthesis; L-lysine biosynthesis via DAP pathway; LL-2,6-diaminopimelate from (S)-tetrahydrodipicolinate (succinylase route): step 3/3.</text>
</comment>
<keyword evidence="10" id="KW-0862">Zinc</keyword>
<gene>
    <name evidence="14" type="ORF">ALO71_00254</name>
</gene>
<dbReference type="GO" id="GO:0046872">
    <property type="term" value="F:metal ion binding"/>
    <property type="evidence" value="ECO:0007669"/>
    <property type="project" value="UniProtKB-KW"/>
</dbReference>
<comment type="cofactor">
    <cofactor evidence="1">
        <name>Co(2+)</name>
        <dbReference type="ChEBI" id="CHEBI:48828"/>
    </cofactor>
</comment>
<evidence type="ECO:0000256" key="5">
    <source>
        <dbReference type="ARBA" id="ARBA00011921"/>
    </source>
</evidence>
<evidence type="ECO:0000256" key="7">
    <source>
        <dbReference type="ARBA" id="ARBA00022605"/>
    </source>
</evidence>
<name>A0A0N8REY4_PSEA0</name>
<evidence type="ECO:0000256" key="3">
    <source>
        <dbReference type="ARBA" id="ARBA00005130"/>
    </source>
</evidence>
<dbReference type="Gene3D" id="3.30.70.360">
    <property type="match status" value="1"/>
</dbReference>
<dbReference type="Pfam" id="PF07687">
    <property type="entry name" value="M20_dimer"/>
    <property type="match status" value="1"/>
</dbReference>
<dbReference type="SUPFAM" id="SSF55031">
    <property type="entry name" value="Bacterial exopeptidase dimerisation domain"/>
    <property type="match status" value="1"/>
</dbReference>
<organism evidence="14 15">
    <name type="scientific">Pseudomonas amygdali pv. dendropanacis</name>
    <dbReference type="NCBI Taxonomy" id="235272"/>
    <lineage>
        <taxon>Bacteria</taxon>
        <taxon>Pseudomonadati</taxon>
        <taxon>Pseudomonadota</taxon>
        <taxon>Gammaproteobacteria</taxon>
        <taxon>Pseudomonadales</taxon>
        <taxon>Pseudomonadaceae</taxon>
        <taxon>Pseudomonas</taxon>
        <taxon>Pseudomonas amygdali</taxon>
    </lineage>
</organism>
<dbReference type="SUPFAM" id="SSF53187">
    <property type="entry name" value="Zn-dependent exopeptidases"/>
    <property type="match status" value="1"/>
</dbReference>
<evidence type="ECO:0000256" key="11">
    <source>
        <dbReference type="ARBA" id="ARBA00023285"/>
    </source>
</evidence>
<evidence type="ECO:0000256" key="9">
    <source>
        <dbReference type="ARBA" id="ARBA00022801"/>
    </source>
</evidence>
<evidence type="ECO:0000256" key="4">
    <source>
        <dbReference type="ARBA" id="ARBA00006247"/>
    </source>
</evidence>
<evidence type="ECO:0000256" key="10">
    <source>
        <dbReference type="ARBA" id="ARBA00022833"/>
    </source>
</evidence>
<dbReference type="EC" id="3.5.1.18" evidence="5"/>
<proteinExistence type="inferred from homology"/>
<keyword evidence="11" id="KW-0170">Cobalt</keyword>
<dbReference type="InterPro" id="IPR001261">
    <property type="entry name" value="ArgE/DapE_CS"/>
</dbReference>
<dbReference type="InterPro" id="IPR010182">
    <property type="entry name" value="ArgE/DapE"/>
</dbReference>
<accession>A0A0N8REY4</accession>